<dbReference type="InterPro" id="IPR011009">
    <property type="entry name" value="Kinase-like_dom_sf"/>
</dbReference>
<evidence type="ECO:0000256" key="2">
    <source>
        <dbReference type="ARBA" id="ARBA00022741"/>
    </source>
</evidence>
<dbReference type="InterPro" id="IPR008271">
    <property type="entry name" value="Ser/Thr_kinase_AS"/>
</dbReference>
<proteinExistence type="predicted"/>
<dbReference type="SUPFAM" id="SSF63748">
    <property type="entry name" value="Tudor/PWWP/MBT"/>
    <property type="match status" value="1"/>
</dbReference>
<dbReference type="PANTHER" id="PTHR44329">
    <property type="entry name" value="SERINE/THREONINE-PROTEIN KINASE TNNI3K-RELATED"/>
    <property type="match status" value="1"/>
</dbReference>
<dbReference type="RefSeq" id="XP_022107302.1">
    <property type="nucleotide sequence ID" value="XM_022251610.1"/>
</dbReference>
<dbReference type="Gene3D" id="1.10.533.10">
    <property type="entry name" value="Death Domain, Fas"/>
    <property type="match status" value="1"/>
</dbReference>
<dbReference type="GO" id="GO:1902533">
    <property type="term" value="P:positive regulation of intracellular signal transduction"/>
    <property type="evidence" value="ECO:0007669"/>
    <property type="project" value="UniProtKB-ARBA"/>
</dbReference>
<name>A0A8B7ZQF9_ACAPL</name>
<organism evidence="7 8">
    <name type="scientific">Acanthaster planci</name>
    <name type="common">Crown-of-thorns starfish</name>
    <dbReference type="NCBI Taxonomy" id="133434"/>
    <lineage>
        <taxon>Eukaryota</taxon>
        <taxon>Metazoa</taxon>
        <taxon>Echinodermata</taxon>
        <taxon>Eleutherozoa</taxon>
        <taxon>Asterozoa</taxon>
        <taxon>Asteroidea</taxon>
        <taxon>Valvatacea</taxon>
        <taxon>Valvatida</taxon>
        <taxon>Acanthasteridae</taxon>
        <taxon>Acanthaster</taxon>
    </lineage>
</organism>
<feature type="domain" description="Protein kinase" evidence="6">
    <location>
        <begin position="28"/>
        <end position="291"/>
    </location>
</feature>
<dbReference type="Proteomes" id="UP000694845">
    <property type="component" value="Unplaced"/>
</dbReference>
<dbReference type="InterPro" id="IPR001245">
    <property type="entry name" value="Ser-Thr/Tyr_kinase_cat_dom"/>
</dbReference>
<evidence type="ECO:0000256" key="5">
    <source>
        <dbReference type="SAM" id="MobiDB-lite"/>
    </source>
</evidence>
<dbReference type="AlphaFoldDB" id="A0A8B7ZQF9"/>
<keyword evidence="2" id="KW-0547">Nucleotide-binding</keyword>
<dbReference type="GO" id="GO:0005524">
    <property type="term" value="F:ATP binding"/>
    <property type="evidence" value="ECO:0007669"/>
    <property type="project" value="UniProtKB-KW"/>
</dbReference>
<keyword evidence="3" id="KW-0418">Kinase</keyword>
<dbReference type="PROSITE" id="PS00108">
    <property type="entry name" value="PROTEIN_KINASE_ST"/>
    <property type="match status" value="1"/>
</dbReference>
<dbReference type="InterPro" id="IPR002999">
    <property type="entry name" value="Tudor"/>
</dbReference>
<evidence type="ECO:0000259" key="6">
    <source>
        <dbReference type="PROSITE" id="PS50011"/>
    </source>
</evidence>
<protein>
    <submittedName>
        <fullName evidence="8">Uncharacterized protein LOC110988267 isoform X1</fullName>
    </submittedName>
</protein>
<dbReference type="CDD" id="cd01670">
    <property type="entry name" value="Death"/>
    <property type="match status" value="1"/>
</dbReference>
<gene>
    <name evidence="8" type="primary">LOC110988267</name>
</gene>
<dbReference type="GO" id="GO:0009893">
    <property type="term" value="P:positive regulation of metabolic process"/>
    <property type="evidence" value="ECO:0007669"/>
    <property type="project" value="UniProtKB-ARBA"/>
</dbReference>
<dbReference type="SMART" id="SM00333">
    <property type="entry name" value="TUDOR"/>
    <property type="match status" value="2"/>
</dbReference>
<keyword evidence="7" id="KW-1185">Reference proteome</keyword>
<keyword evidence="4" id="KW-0067">ATP-binding</keyword>
<dbReference type="SUPFAM" id="SSF47986">
    <property type="entry name" value="DEATH domain"/>
    <property type="match status" value="1"/>
</dbReference>
<dbReference type="InterPro" id="IPR051681">
    <property type="entry name" value="Ser/Thr_Kinases-Pseudokinases"/>
</dbReference>
<dbReference type="SUPFAM" id="SSF56112">
    <property type="entry name" value="Protein kinase-like (PK-like)"/>
    <property type="match status" value="1"/>
</dbReference>
<dbReference type="GeneID" id="110988267"/>
<keyword evidence="1" id="KW-0808">Transferase</keyword>
<accession>A0A8B7ZQF9</accession>
<dbReference type="Gene3D" id="3.30.200.20">
    <property type="entry name" value="Phosphorylase Kinase, domain 1"/>
    <property type="match status" value="1"/>
</dbReference>
<evidence type="ECO:0000313" key="8">
    <source>
        <dbReference type="RefSeq" id="XP_022107302.1"/>
    </source>
</evidence>
<dbReference type="InterPro" id="IPR011029">
    <property type="entry name" value="DEATH-like_dom_sf"/>
</dbReference>
<dbReference type="InterPro" id="IPR000719">
    <property type="entry name" value="Prot_kinase_dom"/>
</dbReference>
<dbReference type="Gene3D" id="2.30.30.140">
    <property type="match status" value="2"/>
</dbReference>
<dbReference type="PANTHER" id="PTHR44329:SF288">
    <property type="entry name" value="MITOGEN-ACTIVATED PROTEIN KINASE KINASE KINASE 20"/>
    <property type="match status" value="1"/>
</dbReference>
<feature type="region of interest" description="Disordered" evidence="5">
    <location>
        <begin position="301"/>
        <end position="323"/>
    </location>
</feature>
<evidence type="ECO:0000313" key="7">
    <source>
        <dbReference type="Proteomes" id="UP000694845"/>
    </source>
</evidence>
<dbReference type="SMART" id="SM00220">
    <property type="entry name" value="S_TKc"/>
    <property type="match status" value="1"/>
</dbReference>
<evidence type="ECO:0000256" key="3">
    <source>
        <dbReference type="ARBA" id="ARBA00022777"/>
    </source>
</evidence>
<evidence type="ECO:0000256" key="4">
    <source>
        <dbReference type="ARBA" id="ARBA00022840"/>
    </source>
</evidence>
<dbReference type="Pfam" id="PF07714">
    <property type="entry name" value="PK_Tyr_Ser-Thr"/>
    <property type="match status" value="1"/>
</dbReference>
<dbReference type="Gene3D" id="1.10.510.10">
    <property type="entry name" value="Transferase(Phosphotransferase) domain 1"/>
    <property type="match status" value="1"/>
</dbReference>
<dbReference type="OrthoDB" id="10013149at2759"/>
<dbReference type="GO" id="GO:0004674">
    <property type="term" value="F:protein serine/threonine kinase activity"/>
    <property type="evidence" value="ECO:0007669"/>
    <property type="project" value="TreeGrafter"/>
</dbReference>
<reference evidence="8" key="1">
    <citation type="submission" date="2025-08" db="UniProtKB">
        <authorList>
            <consortium name="RefSeq"/>
        </authorList>
    </citation>
    <scope>IDENTIFICATION</scope>
</reference>
<evidence type="ECO:0000256" key="1">
    <source>
        <dbReference type="ARBA" id="ARBA00022679"/>
    </source>
</evidence>
<dbReference type="KEGG" id="aplc:110988267"/>
<feature type="compositionally biased region" description="Polar residues" evidence="5">
    <location>
        <begin position="313"/>
        <end position="323"/>
    </location>
</feature>
<dbReference type="PROSITE" id="PS50011">
    <property type="entry name" value="PROTEIN_KINASE_DOM"/>
    <property type="match status" value="1"/>
</dbReference>
<sequence>MYIFIQCSSTRMETSVCDYNIIDLKDISFDAEISTTGSRNKVYRATWQKSRKQKVAAKCCQRFHEEEVLILARMNHDNIIKFLGVVKPTSVLENYFIVTEYAEGGSLYDVISQHREDWPEFRQSRWMRWAQDGAKALQYIHEKKYQHGDVKSPNFLVTSDETLKICDFGISRQCDYTVSTVTNRGSSPWMAPEAFGDVMYDSSSTRKPCKVTTKSDVYSFGVVMWELISGEAPYSNKMPMQILTAVVINKDRLEIPHDSPEHQQMSDLLNKCWQADYTQRPSIQEVLQSLIDIDNGCKKILGKRTPDTEENDSAQPPSKKVTTGILQQQQPIMPFSVLLNKQHLKVESPWSMRENTELIPLSKLCRIATLIQHHWKVIACHVQEEETLEVDLKAIRENHVKPAKEALQMLFQWRERWPNVMCTWGRLYNALFDLNLETIAEKCNQVHMTYKHEGSPQLQEKVKLLSGEEPAFIPVGTNVLAKYRGTFCDANVINIKKSVRCMISFLSDFADTVVSDDHIRGYLKVGAVVEARHPVTDEWMDGMITKLTDASMYTVVYDDGDEKTLGRSSLRLHDRQLINEHEMDRKELPFLPRGTEVKVMYRGALCDAKVETIKKSVKCKINFFGGISGVQVSDNFIKGDLQVKAVVEARHPVTEDWMDGVIMKVTDDSTYTVVFDDGDEETLKRSSLFL</sequence>
<dbReference type="GO" id="GO:0031349">
    <property type="term" value="P:positive regulation of defense response"/>
    <property type="evidence" value="ECO:0007669"/>
    <property type="project" value="UniProtKB-ARBA"/>
</dbReference>